<evidence type="ECO:0000256" key="6">
    <source>
        <dbReference type="ARBA" id="ARBA00045885"/>
    </source>
</evidence>
<dbReference type="Proteomes" id="UP000070612">
    <property type="component" value="Unassembled WGS sequence"/>
</dbReference>
<keyword evidence="1" id="KW-0732">Signal</keyword>
<keyword evidence="3" id="KW-0007">Acetylation</keyword>
<protein>
    <recommendedName>
        <fullName evidence="5">Acyl-peptide hydrolase</fullName>
    </recommendedName>
    <alternativeName>
        <fullName evidence="4">Acylaminoacyl-peptidase</fullName>
    </alternativeName>
</protein>
<dbReference type="SUPFAM" id="SSF82171">
    <property type="entry name" value="DPP6 N-terminal domain-like"/>
    <property type="match status" value="1"/>
</dbReference>
<sequence>MALSQDGARLVGVTDHLGEGDRYRSVLSELDPSGLEPPRVLLESAGQITAFCFGGRDLYLVDNGELKVLDAAWRERSLGPGTAIRALVPTADGNRVVVVETASLADGFGGAALHWSAPIRQNDCDVVTHLTMSILESRRLHQVVGPDAGLVAEAGFFPDRSGSRVLANRSRPAAGGEYCIDLVLIDTATGQMDVLHREGDVRLLAGPVSPDGSRAVVQAVRLASGLSERRSLAIIDLQTGAAAPLAEGWDRWPTPQAWFPDGEHVLARADDAGRTPLFRVSVTTDAVTELTHDSGAYDQALVHPTEKAVFAARATIRVPAEAMLIDVGSGSAAPRSLGLPSQYPRFPGTVCELCIPARDGVEIRSWLMLPPGASAENPVPLAVWVHGGPQASWAGWRWARSPWPLVARGTAVLMPDIAMSTGYGQAFIDRGWGDWGGAPLRDLLDATRAVTARPDIDAGRVAVLGTSYGGYLASWAVANCDDFHAAVAHAPPWDLEQQFLVAEDTALHRRRMDPMIRRGHSPRWQVSNIRVPMLISQGGKDSIVPREQALTQWHDLLSHSVLAADSDGRTPHRFLYLPHEGHRISSVPATRAWYCALLAFLDTHLHDHPEVYPPELLAAADGEPA</sequence>
<dbReference type="PANTHER" id="PTHR42776:SF13">
    <property type="entry name" value="DIPEPTIDYL-PEPTIDASE 5"/>
    <property type="match status" value="1"/>
</dbReference>
<dbReference type="InterPro" id="IPR001375">
    <property type="entry name" value="Peptidase_S9_cat"/>
</dbReference>
<dbReference type="GO" id="GO:0006508">
    <property type="term" value="P:proteolysis"/>
    <property type="evidence" value="ECO:0007669"/>
    <property type="project" value="InterPro"/>
</dbReference>
<keyword evidence="9" id="KW-1185">Reference proteome</keyword>
<dbReference type="GO" id="GO:0004252">
    <property type="term" value="F:serine-type endopeptidase activity"/>
    <property type="evidence" value="ECO:0007669"/>
    <property type="project" value="InterPro"/>
</dbReference>
<dbReference type="SUPFAM" id="SSF53474">
    <property type="entry name" value="alpha/beta-Hydrolases"/>
    <property type="match status" value="1"/>
</dbReference>
<dbReference type="InterPro" id="IPR029058">
    <property type="entry name" value="AB_hydrolase_fold"/>
</dbReference>
<dbReference type="InterPro" id="IPR011042">
    <property type="entry name" value="6-blade_b-propeller_TolB-like"/>
</dbReference>
<dbReference type="Gene3D" id="3.40.50.1820">
    <property type="entry name" value="alpha/beta hydrolase"/>
    <property type="match status" value="1"/>
</dbReference>
<feature type="domain" description="Peptidase S9 prolyl oligopeptidase catalytic" evidence="7">
    <location>
        <begin position="405"/>
        <end position="606"/>
    </location>
</feature>
<evidence type="ECO:0000256" key="2">
    <source>
        <dbReference type="ARBA" id="ARBA00022801"/>
    </source>
</evidence>
<evidence type="ECO:0000256" key="3">
    <source>
        <dbReference type="ARBA" id="ARBA00022990"/>
    </source>
</evidence>
<evidence type="ECO:0000313" key="9">
    <source>
        <dbReference type="Proteomes" id="UP000070612"/>
    </source>
</evidence>
<accession>A0A132PNP9</accession>
<reference evidence="8 9" key="1">
    <citation type="submission" date="2015-07" db="EMBL/GenBank/DDBJ databases">
        <title>A draft genome sequence of Mycobacterium wolinskyi.</title>
        <authorList>
            <person name="de Man T.J."/>
            <person name="Perry K.A."/>
            <person name="Coulliette A.D."/>
            <person name="Jensen B."/>
            <person name="Toney N.C."/>
            <person name="Limbago B.M."/>
            <person name="Noble-Wang J."/>
        </authorList>
    </citation>
    <scope>NUCLEOTIDE SEQUENCE [LARGE SCALE GENOMIC DNA]</scope>
    <source>
        <strain evidence="8 9">CDC_01</strain>
    </source>
</reference>
<evidence type="ECO:0000256" key="5">
    <source>
        <dbReference type="ARBA" id="ARBA00032596"/>
    </source>
</evidence>
<gene>
    <name evidence="8" type="ORF">AFM11_11130</name>
</gene>
<organism evidence="8 9">
    <name type="scientific">Mycolicibacterium wolinskyi</name>
    <dbReference type="NCBI Taxonomy" id="59750"/>
    <lineage>
        <taxon>Bacteria</taxon>
        <taxon>Bacillati</taxon>
        <taxon>Actinomycetota</taxon>
        <taxon>Actinomycetes</taxon>
        <taxon>Mycobacteriales</taxon>
        <taxon>Mycobacteriaceae</taxon>
        <taxon>Mycolicibacterium</taxon>
    </lineage>
</organism>
<dbReference type="PROSITE" id="PS00708">
    <property type="entry name" value="PRO_ENDOPEP_SER"/>
    <property type="match status" value="1"/>
</dbReference>
<evidence type="ECO:0000256" key="4">
    <source>
        <dbReference type="ARBA" id="ARBA00032284"/>
    </source>
</evidence>
<dbReference type="InterPro" id="IPR002471">
    <property type="entry name" value="Pept_S9_AS"/>
</dbReference>
<evidence type="ECO:0000259" key="7">
    <source>
        <dbReference type="Pfam" id="PF00326"/>
    </source>
</evidence>
<dbReference type="AlphaFoldDB" id="A0A132PNP9"/>
<name>A0A132PNP9_9MYCO</name>
<evidence type="ECO:0000256" key="1">
    <source>
        <dbReference type="ARBA" id="ARBA00022729"/>
    </source>
</evidence>
<comment type="function">
    <text evidence="6">This enzyme catalyzes the hydrolysis of the N-terminal peptide bond of an N-acetylated peptide to generate an N-acetylated amino acid and a peptide with a free N-terminus. It preferentially cleaves off Ac-Ala, Ac-Met and Ac-Ser. Also, involved in the degradation of oxidized and glycated proteins.</text>
</comment>
<comment type="caution">
    <text evidence="8">The sequence shown here is derived from an EMBL/GenBank/DDBJ whole genome shotgun (WGS) entry which is preliminary data.</text>
</comment>
<dbReference type="Gene3D" id="2.120.10.30">
    <property type="entry name" value="TolB, C-terminal domain"/>
    <property type="match status" value="1"/>
</dbReference>
<dbReference type="PATRIC" id="fig|59750.3.peg.6303"/>
<dbReference type="EMBL" id="LGTW01000006">
    <property type="protein sequence ID" value="KWX23923.1"/>
    <property type="molecule type" value="Genomic_DNA"/>
</dbReference>
<proteinExistence type="predicted"/>
<keyword evidence="2" id="KW-0378">Hydrolase</keyword>
<dbReference type="PANTHER" id="PTHR42776">
    <property type="entry name" value="SERINE PEPTIDASE S9 FAMILY MEMBER"/>
    <property type="match status" value="1"/>
</dbReference>
<evidence type="ECO:0000313" key="8">
    <source>
        <dbReference type="EMBL" id="KWX23923.1"/>
    </source>
</evidence>
<dbReference type="Pfam" id="PF00326">
    <property type="entry name" value="Peptidase_S9"/>
    <property type="match status" value="1"/>
</dbReference>